<accession>A0A8X6TMJ0</accession>
<evidence type="ECO:0000313" key="1">
    <source>
        <dbReference type="EMBL" id="GFT35345.1"/>
    </source>
</evidence>
<dbReference type="AlphaFoldDB" id="A0A8X6TMJ0"/>
<dbReference type="EMBL" id="BMAW01108706">
    <property type="protein sequence ID" value="GFT35345.1"/>
    <property type="molecule type" value="Genomic_DNA"/>
</dbReference>
<name>A0A8X6TMJ0_NEPPI</name>
<dbReference type="Proteomes" id="UP000887013">
    <property type="component" value="Unassembled WGS sequence"/>
</dbReference>
<evidence type="ECO:0000313" key="2">
    <source>
        <dbReference type="Proteomes" id="UP000887013"/>
    </source>
</evidence>
<reference evidence="1" key="1">
    <citation type="submission" date="2020-08" db="EMBL/GenBank/DDBJ databases">
        <title>Multicomponent nature underlies the extraordinary mechanical properties of spider dragline silk.</title>
        <authorList>
            <person name="Kono N."/>
            <person name="Nakamura H."/>
            <person name="Mori M."/>
            <person name="Yoshida Y."/>
            <person name="Ohtoshi R."/>
            <person name="Malay A.D."/>
            <person name="Moran D.A.P."/>
            <person name="Tomita M."/>
            <person name="Numata K."/>
            <person name="Arakawa K."/>
        </authorList>
    </citation>
    <scope>NUCLEOTIDE SEQUENCE</scope>
</reference>
<sequence length="115" mass="12707">MNLNCPAVFSVIIAGLYGKLRSTSSKDGKSIFHFLNHIASGMGLTLEIVRSLANVHFRSGETLLPPFARPERVNGERYSRPSLLSVKLGDYSPPPPPLFFKNFGPLWNSGQESFL</sequence>
<protein>
    <submittedName>
        <fullName evidence="1">Uncharacterized protein</fullName>
    </submittedName>
</protein>
<gene>
    <name evidence="1" type="ORF">NPIL_114591</name>
</gene>
<keyword evidence="2" id="KW-1185">Reference proteome</keyword>
<organism evidence="1 2">
    <name type="scientific">Nephila pilipes</name>
    <name type="common">Giant wood spider</name>
    <name type="synonym">Nephila maculata</name>
    <dbReference type="NCBI Taxonomy" id="299642"/>
    <lineage>
        <taxon>Eukaryota</taxon>
        <taxon>Metazoa</taxon>
        <taxon>Ecdysozoa</taxon>
        <taxon>Arthropoda</taxon>
        <taxon>Chelicerata</taxon>
        <taxon>Arachnida</taxon>
        <taxon>Araneae</taxon>
        <taxon>Araneomorphae</taxon>
        <taxon>Entelegynae</taxon>
        <taxon>Araneoidea</taxon>
        <taxon>Nephilidae</taxon>
        <taxon>Nephila</taxon>
    </lineage>
</organism>
<proteinExistence type="predicted"/>
<comment type="caution">
    <text evidence="1">The sequence shown here is derived from an EMBL/GenBank/DDBJ whole genome shotgun (WGS) entry which is preliminary data.</text>
</comment>